<dbReference type="AlphaFoldDB" id="A0A699WWN0"/>
<feature type="region of interest" description="Disordered" evidence="1">
    <location>
        <begin position="65"/>
        <end position="85"/>
    </location>
</feature>
<accession>A0A699WWN0</accession>
<dbReference type="EMBL" id="BKCJ011760926">
    <property type="protein sequence ID" value="GFD50720.1"/>
    <property type="molecule type" value="Genomic_DNA"/>
</dbReference>
<feature type="compositionally biased region" description="Basic residues" evidence="1">
    <location>
        <begin position="1"/>
        <end position="17"/>
    </location>
</feature>
<comment type="caution">
    <text evidence="2">The sequence shown here is derived from an EMBL/GenBank/DDBJ whole genome shotgun (WGS) entry which is preliminary data.</text>
</comment>
<sequence length="85" mass="9296">AAAAVHRRKRGFGRRTIRQTGCDPGADRPLVRQRLRHGGWLGRQMAGPQCNGATDTAMAVRQSADRLRRAPGVHPGGLRTQSETR</sequence>
<organism evidence="2">
    <name type="scientific">Tanacetum cinerariifolium</name>
    <name type="common">Dalmatian daisy</name>
    <name type="synonym">Chrysanthemum cinerariifolium</name>
    <dbReference type="NCBI Taxonomy" id="118510"/>
    <lineage>
        <taxon>Eukaryota</taxon>
        <taxon>Viridiplantae</taxon>
        <taxon>Streptophyta</taxon>
        <taxon>Embryophyta</taxon>
        <taxon>Tracheophyta</taxon>
        <taxon>Spermatophyta</taxon>
        <taxon>Magnoliopsida</taxon>
        <taxon>eudicotyledons</taxon>
        <taxon>Gunneridae</taxon>
        <taxon>Pentapetalae</taxon>
        <taxon>asterids</taxon>
        <taxon>campanulids</taxon>
        <taxon>Asterales</taxon>
        <taxon>Asteraceae</taxon>
        <taxon>Asteroideae</taxon>
        <taxon>Anthemideae</taxon>
        <taxon>Anthemidinae</taxon>
        <taxon>Tanacetum</taxon>
    </lineage>
</organism>
<name>A0A699WWN0_TANCI</name>
<evidence type="ECO:0000313" key="2">
    <source>
        <dbReference type="EMBL" id="GFD50720.1"/>
    </source>
</evidence>
<evidence type="ECO:0000256" key="1">
    <source>
        <dbReference type="SAM" id="MobiDB-lite"/>
    </source>
</evidence>
<reference evidence="2" key="1">
    <citation type="journal article" date="2019" name="Sci. Rep.">
        <title>Draft genome of Tanacetum cinerariifolium, the natural source of mosquito coil.</title>
        <authorList>
            <person name="Yamashiro T."/>
            <person name="Shiraishi A."/>
            <person name="Satake H."/>
            <person name="Nakayama K."/>
        </authorList>
    </citation>
    <scope>NUCLEOTIDE SEQUENCE</scope>
</reference>
<protein>
    <submittedName>
        <fullName evidence="2">Uncharacterized protein</fullName>
    </submittedName>
</protein>
<gene>
    <name evidence="2" type="ORF">Tci_922689</name>
</gene>
<feature type="region of interest" description="Disordered" evidence="1">
    <location>
        <begin position="1"/>
        <end position="31"/>
    </location>
</feature>
<feature type="non-terminal residue" evidence="2">
    <location>
        <position position="1"/>
    </location>
</feature>
<proteinExistence type="predicted"/>